<dbReference type="RefSeq" id="WP_282220043.1">
    <property type="nucleotide sequence ID" value="NZ_CP118246.1"/>
</dbReference>
<gene>
    <name evidence="2" type="ORF">PSQ19_06165</name>
</gene>
<keyword evidence="3" id="KW-1185">Reference proteome</keyword>
<evidence type="ECO:0000313" key="3">
    <source>
        <dbReference type="Proteomes" id="UP001220530"/>
    </source>
</evidence>
<dbReference type="CDD" id="cd00093">
    <property type="entry name" value="HTH_XRE"/>
    <property type="match status" value="1"/>
</dbReference>
<name>A0ABY7YQQ0_9HYPH</name>
<dbReference type="Pfam" id="PF01381">
    <property type="entry name" value="HTH_3"/>
    <property type="match status" value="1"/>
</dbReference>
<evidence type="ECO:0000259" key="1">
    <source>
        <dbReference type="PROSITE" id="PS50943"/>
    </source>
</evidence>
<dbReference type="Gene3D" id="1.10.260.40">
    <property type="entry name" value="lambda repressor-like DNA-binding domains"/>
    <property type="match status" value="1"/>
</dbReference>
<evidence type="ECO:0000313" key="2">
    <source>
        <dbReference type="EMBL" id="WDR03653.1"/>
    </source>
</evidence>
<dbReference type="InterPro" id="IPR010982">
    <property type="entry name" value="Lambda_DNA-bd_dom_sf"/>
</dbReference>
<dbReference type="InterPro" id="IPR001387">
    <property type="entry name" value="Cro/C1-type_HTH"/>
</dbReference>
<feature type="domain" description="HTH cro/C1-type" evidence="1">
    <location>
        <begin position="4"/>
        <end position="50"/>
    </location>
</feature>
<dbReference type="EMBL" id="CP118246">
    <property type="protein sequence ID" value="WDR03653.1"/>
    <property type="molecule type" value="Genomic_DNA"/>
</dbReference>
<accession>A0ABY7YQQ0</accession>
<organism evidence="2 3">
    <name type="scientific">Devosia algicola</name>
    <dbReference type="NCBI Taxonomy" id="3026418"/>
    <lineage>
        <taxon>Bacteria</taxon>
        <taxon>Pseudomonadati</taxon>
        <taxon>Pseudomonadota</taxon>
        <taxon>Alphaproteobacteria</taxon>
        <taxon>Hyphomicrobiales</taxon>
        <taxon>Devosiaceae</taxon>
        <taxon>Devosia</taxon>
    </lineage>
</organism>
<dbReference type="Proteomes" id="UP001220530">
    <property type="component" value="Chromosome"/>
</dbReference>
<proteinExistence type="predicted"/>
<dbReference type="PROSITE" id="PS50943">
    <property type="entry name" value="HTH_CROC1"/>
    <property type="match status" value="1"/>
</dbReference>
<reference evidence="2 3" key="1">
    <citation type="submission" date="2023-02" db="EMBL/GenBank/DDBJ databases">
        <title>Devosia algicola sp. nov., isolated from the phycosphere of marine algae.</title>
        <authorList>
            <person name="Kim J.M."/>
            <person name="Lee J.K."/>
            <person name="Choi B.J."/>
            <person name="Bayburt H."/>
            <person name="Jeon C.O."/>
        </authorList>
    </citation>
    <scope>NUCLEOTIDE SEQUENCE [LARGE SCALE GENOMIC DNA]</scope>
    <source>
        <strain evidence="2 3">G20-9</strain>
    </source>
</reference>
<protein>
    <submittedName>
        <fullName evidence="2">Helix-turn-helix domain-containing protein</fullName>
    </submittedName>
</protein>
<dbReference type="SUPFAM" id="SSF47413">
    <property type="entry name" value="lambda repressor-like DNA-binding domains"/>
    <property type="match status" value="1"/>
</dbReference>
<sequence length="73" mass="8163">MNAIRHIRKNIFKLTQADFAALARVQQSSVSRWEAGGSPTLAEMQAIRDAAKERGIAWDDAWFFETPAEQVSA</sequence>